<evidence type="ECO:0000313" key="1">
    <source>
        <dbReference type="EMBL" id="KKM96915.1"/>
    </source>
</evidence>
<sequence>MKHRILTCKNHPELRWSCKEIAWTEGVGFNNNRSLFFKGIPSGEGMFDDGSGLDCIQVKDEKLVEECACSARELILAPEDKLVTK</sequence>
<protein>
    <submittedName>
        <fullName evidence="1">Uncharacterized protein</fullName>
    </submittedName>
</protein>
<organism evidence="1">
    <name type="scientific">marine sediment metagenome</name>
    <dbReference type="NCBI Taxonomy" id="412755"/>
    <lineage>
        <taxon>unclassified sequences</taxon>
        <taxon>metagenomes</taxon>
        <taxon>ecological metagenomes</taxon>
    </lineage>
</organism>
<comment type="caution">
    <text evidence="1">The sequence shown here is derived from an EMBL/GenBank/DDBJ whole genome shotgun (WGS) entry which is preliminary data.</text>
</comment>
<name>A0A0F9P799_9ZZZZ</name>
<proteinExistence type="predicted"/>
<dbReference type="AlphaFoldDB" id="A0A0F9P799"/>
<dbReference type="EMBL" id="LAZR01005816">
    <property type="protein sequence ID" value="KKM96915.1"/>
    <property type="molecule type" value="Genomic_DNA"/>
</dbReference>
<gene>
    <name evidence="1" type="ORF">LCGC14_1173250</name>
</gene>
<accession>A0A0F9P799</accession>
<reference evidence="1" key="1">
    <citation type="journal article" date="2015" name="Nature">
        <title>Complex archaea that bridge the gap between prokaryotes and eukaryotes.</title>
        <authorList>
            <person name="Spang A."/>
            <person name="Saw J.H."/>
            <person name="Jorgensen S.L."/>
            <person name="Zaremba-Niedzwiedzka K."/>
            <person name="Martijn J."/>
            <person name="Lind A.E."/>
            <person name="van Eijk R."/>
            <person name="Schleper C."/>
            <person name="Guy L."/>
            <person name="Ettema T.J."/>
        </authorList>
    </citation>
    <scope>NUCLEOTIDE SEQUENCE</scope>
</reference>